<feature type="binding site" evidence="25">
    <location>
        <position position="189"/>
    </location>
    <ligand>
        <name>Mg(2+)</name>
        <dbReference type="ChEBI" id="CHEBI:18420"/>
    </ligand>
</feature>
<keyword evidence="11" id="KW-0496">Mitochondrion</keyword>
<comment type="subcellular location">
    <subcellularLocation>
        <location evidence="2">Mitochondrion</location>
    </subcellularLocation>
</comment>
<dbReference type="EC" id="4.1.3.25" evidence="19"/>
<dbReference type="GO" id="GO:0005739">
    <property type="term" value="C:mitochondrion"/>
    <property type="evidence" value="ECO:0007669"/>
    <property type="project" value="UniProtKB-SubCell"/>
</dbReference>
<evidence type="ECO:0000259" key="26">
    <source>
        <dbReference type="Pfam" id="PF03328"/>
    </source>
</evidence>
<comment type="catalytic activity">
    <reaction evidence="14">
        <text>propanoyl-CoA + glyoxylate + H2O = 3-methylmalate + CoA + H(+)</text>
        <dbReference type="Rhea" id="RHEA:47628"/>
        <dbReference type="ChEBI" id="CHEBI:15377"/>
        <dbReference type="ChEBI" id="CHEBI:15378"/>
        <dbReference type="ChEBI" id="CHEBI:36655"/>
        <dbReference type="ChEBI" id="CHEBI:57287"/>
        <dbReference type="ChEBI" id="CHEBI:57392"/>
        <dbReference type="ChEBI" id="CHEBI:87810"/>
    </reaction>
</comment>
<evidence type="ECO:0000256" key="16">
    <source>
        <dbReference type="ARBA" id="ARBA00055540"/>
    </source>
</evidence>
<comment type="subunit">
    <text evidence="3">Homotrimer.</text>
</comment>
<dbReference type="EC" id="3.1.2.30" evidence="18"/>
<dbReference type="Pfam" id="PF03328">
    <property type="entry name" value="HpcH_HpaI"/>
    <property type="match status" value="1"/>
</dbReference>
<feature type="domain" description="HpcH/HpaI aldolase/citrate lyase" evidence="26">
    <location>
        <begin position="64"/>
        <end position="292"/>
    </location>
</feature>
<evidence type="ECO:0000256" key="13">
    <source>
        <dbReference type="ARBA" id="ARBA00047918"/>
    </source>
</evidence>
<dbReference type="GO" id="GO:0016787">
    <property type="term" value="F:hydrolase activity"/>
    <property type="evidence" value="ECO:0007669"/>
    <property type="project" value="UniProtKB-KW"/>
</dbReference>
<evidence type="ECO:0000256" key="14">
    <source>
        <dbReference type="ARBA" id="ARBA00051623"/>
    </source>
</evidence>
<comment type="similarity">
    <text evidence="17">Belongs to the HpcH/HpaI aldolase family. Citrate lyase beta subunit-like subfamily.</text>
</comment>
<dbReference type="GeneID" id="116956272"/>
<feature type="binding site" evidence="24">
    <location>
        <position position="189"/>
    </location>
    <ligand>
        <name>substrate</name>
    </ligand>
</feature>
<evidence type="ECO:0000256" key="5">
    <source>
        <dbReference type="ARBA" id="ARBA00022679"/>
    </source>
</evidence>
<organism evidence="27 28">
    <name type="scientific">Petromyzon marinus</name>
    <name type="common">Sea lamprey</name>
    <dbReference type="NCBI Taxonomy" id="7757"/>
    <lineage>
        <taxon>Eukaryota</taxon>
        <taxon>Metazoa</taxon>
        <taxon>Chordata</taxon>
        <taxon>Craniata</taxon>
        <taxon>Vertebrata</taxon>
        <taxon>Cyclostomata</taxon>
        <taxon>Hyperoartia</taxon>
        <taxon>Petromyzontiformes</taxon>
        <taxon>Petromyzontidae</taxon>
        <taxon>Petromyzon</taxon>
    </lineage>
</organism>
<reference evidence="28" key="1">
    <citation type="submission" date="2025-08" db="UniProtKB">
        <authorList>
            <consortium name="RefSeq"/>
        </authorList>
    </citation>
    <scope>IDENTIFICATION</scope>
    <source>
        <tissue evidence="28">Sperm</tissue>
    </source>
</reference>
<evidence type="ECO:0000256" key="22">
    <source>
        <dbReference type="ARBA" id="ARBA00076788"/>
    </source>
</evidence>
<dbReference type="InterPro" id="IPR005000">
    <property type="entry name" value="Aldolase/citrate-lyase_domain"/>
</dbReference>
<dbReference type="RefSeq" id="XP_032833626.1">
    <property type="nucleotide sequence ID" value="XM_032977735.1"/>
</dbReference>
<sequence length="358" mass="39047">MVFDQQDRATLRADEGSAKMAAPCCRLWPWLRWRPSGGLLVRAGAQAPPTRRLVHGDGRNVPRRAVLYVPGDDERKLRKLPTLGADCAVMDCEDGVAQNRKEVARDTVVRMLSELSLGRTEPSVRVNAVASGLAEDDLRALLGGPVLPPTILLPKVDSVDDIRWFAERFEKGVAERELPAPINLITFVESAVGLLDLREICCAAISVGERVGLTLAGIVFGSDDFCASIGATRTSDARELLYARQHVVVVARALGLQSIDMVHIDFRDPEGLARHARDGALMGFTGKQVIHPSQVSVVQREFSPSAARLQWASELVHAFSQHQQQGKGAFTFQGSMIDMPLLRQARNILAMAASTSRS</sequence>
<comment type="catalytic activity">
    <reaction evidence="13">
        <text>glyoxylate + acetyl-CoA + H2O = (S)-malate + CoA + H(+)</text>
        <dbReference type="Rhea" id="RHEA:18181"/>
        <dbReference type="ChEBI" id="CHEBI:15377"/>
        <dbReference type="ChEBI" id="CHEBI:15378"/>
        <dbReference type="ChEBI" id="CHEBI:15589"/>
        <dbReference type="ChEBI" id="CHEBI:36655"/>
        <dbReference type="ChEBI" id="CHEBI:57287"/>
        <dbReference type="ChEBI" id="CHEBI:57288"/>
        <dbReference type="EC" id="2.3.3.9"/>
    </reaction>
</comment>
<dbReference type="FunFam" id="3.20.20.60:FF:000014">
    <property type="entry name" value="Citrate lyase subunit beta-like protein"/>
    <property type="match status" value="1"/>
</dbReference>
<feature type="binding site" evidence="24">
    <location>
        <position position="125"/>
    </location>
    <ligand>
        <name>substrate</name>
    </ligand>
</feature>
<evidence type="ECO:0000256" key="6">
    <source>
        <dbReference type="ARBA" id="ARBA00022723"/>
    </source>
</evidence>
<evidence type="ECO:0000256" key="4">
    <source>
        <dbReference type="ARBA" id="ARBA00012636"/>
    </source>
</evidence>
<comment type="catalytic activity">
    <reaction evidence="15">
        <text>(3S)-citramalyl-CoA = pyruvate + acetyl-CoA</text>
        <dbReference type="Rhea" id="RHEA:22612"/>
        <dbReference type="ChEBI" id="CHEBI:15361"/>
        <dbReference type="ChEBI" id="CHEBI:57288"/>
        <dbReference type="ChEBI" id="CHEBI:58668"/>
        <dbReference type="EC" id="4.1.3.25"/>
    </reaction>
</comment>
<dbReference type="Gene3D" id="3.20.20.60">
    <property type="entry name" value="Phosphoenolpyruvate-binding domains"/>
    <property type="match status" value="1"/>
</dbReference>
<keyword evidence="12 28" id="KW-0456">Lyase</keyword>
<dbReference type="GO" id="GO:0004474">
    <property type="term" value="F:malate synthase activity"/>
    <property type="evidence" value="ECO:0007669"/>
    <property type="project" value="UniProtKB-EC"/>
</dbReference>
<evidence type="ECO:0000256" key="1">
    <source>
        <dbReference type="ARBA" id="ARBA00001946"/>
    </source>
</evidence>
<dbReference type="PIRSF" id="PIRSF015582">
    <property type="entry name" value="Cit_lyase_B"/>
    <property type="match status" value="1"/>
</dbReference>
<keyword evidence="9" id="KW-0809">Transit peptide</keyword>
<dbReference type="Proteomes" id="UP001318040">
    <property type="component" value="Chromosome 64"/>
</dbReference>
<evidence type="ECO:0000256" key="25">
    <source>
        <dbReference type="PIRSR" id="PIRSR015582-2"/>
    </source>
</evidence>
<dbReference type="GO" id="GO:0046872">
    <property type="term" value="F:metal ion binding"/>
    <property type="evidence" value="ECO:0007669"/>
    <property type="project" value="UniProtKB-KW"/>
</dbReference>
<dbReference type="KEGG" id="pmrn:116956272"/>
<keyword evidence="6 25" id="KW-0479">Metal-binding</keyword>
<dbReference type="AlphaFoldDB" id="A0AAJ7UE85"/>
<evidence type="ECO:0000313" key="28">
    <source>
        <dbReference type="RefSeq" id="XP_032833626.1"/>
    </source>
</evidence>
<dbReference type="GO" id="GO:0047777">
    <property type="term" value="F:(S)-citramalyl-CoA lyase activity"/>
    <property type="evidence" value="ECO:0007669"/>
    <property type="project" value="UniProtKB-EC"/>
</dbReference>
<evidence type="ECO:0000256" key="11">
    <source>
        <dbReference type="ARBA" id="ARBA00023128"/>
    </source>
</evidence>
<evidence type="ECO:0000313" key="27">
    <source>
        <dbReference type="Proteomes" id="UP001318040"/>
    </source>
</evidence>
<keyword evidence="5" id="KW-0808">Transferase</keyword>
<evidence type="ECO:0000256" key="3">
    <source>
        <dbReference type="ARBA" id="ARBA00011233"/>
    </source>
</evidence>
<evidence type="ECO:0000256" key="9">
    <source>
        <dbReference type="ARBA" id="ARBA00022946"/>
    </source>
</evidence>
<evidence type="ECO:0000256" key="21">
    <source>
        <dbReference type="ARBA" id="ARBA00076231"/>
    </source>
</evidence>
<dbReference type="InterPro" id="IPR040186">
    <property type="entry name" value="Citramalyl-CoA_lyase"/>
</dbReference>
<comment type="cofactor">
    <cofactor evidence="1">
        <name>Mg(2+)</name>
        <dbReference type="ChEBI" id="CHEBI:18420"/>
    </cofactor>
</comment>
<keyword evidence="27" id="KW-1185">Reference proteome</keyword>
<keyword evidence="7" id="KW-0378">Hydrolase</keyword>
<evidence type="ECO:0000256" key="18">
    <source>
        <dbReference type="ARBA" id="ARBA00066460"/>
    </source>
</evidence>
<evidence type="ECO:0000256" key="15">
    <source>
        <dbReference type="ARBA" id="ARBA00051672"/>
    </source>
</evidence>
<feature type="binding site" evidence="25">
    <location>
        <position position="224"/>
    </location>
    <ligand>
        <name>Mg(2+)</name>
        <dbReference type="ChEBI" id="CHEBI:18420"/>
    </ligand>
</feature>
<evidence type="ECO:0000256" key="8">
    <source>
        <dbReference type="ARBA" id="ARBA00022842"/>
    </source>
</evidence>
<dbReference type="PANTHER" id="PTHR11105:SF0">
    <property type="entry name" value="CITRAMALYL-COA LYASE, MITOCHONDRIAL"/>
    <property type="match status" value="1"/>
</dbReference>
<evidence type="ECO:0000256" key="7">
    <source>
        <dbReference type="ARBA" id="ARBA00022801"/>
    </source>
</evidence>
<evidence type="ECO:0000256" key="17">
    <source>
        <dbReference type="ARBA" id="ARBA00061542"/>
    </source>
</evidence>
<evidence type="ECO:0000256" key="19">
    <source>
        <dbReference type="ARBA" id="ARBA00066840"/>
    </source>
</evidence>
<evidence type="ECO:0000256" key="12">
    <source>
        <dbReference type="ARBA" id="ARBA00023239"/>
    </source>
</evidence>
<evidence type="ECO:0000256" key="2">
    <source>
        <dbReference type="ARBA" id="ARBA00004173"/>
    </source>
</evidence>
<accession>A0AAJ7UE85</accession>
<evidence type="ECO:0000256" key="24">
    <source>
        <dbReference type="PIRSR" id="PIRSR015582-1"/>
    </source>
</evidence>
<protein>
    <recommendedName>
        <fullName evidence="20">Citramalyl-CoA lyase, mitochondrial</fullName>
        <ecNumber evidence="4">2.3.3.9</ecNumber>
        <ecNumber evidence="18">3.1.2.30</ecNumber>
        <ecNumber evidence="19">4.1.3.25</ecNumber>
    </recommendedName>
    <alternativeName>
        <fullName evidence="22">(3S)-malyl-CoA thioesterase</fullName>
    </alternativeName>
    <alternativeName>
        <fullName evidence="23">Beta-methylmalate synthase</fullName>
    </alternativeName>
    <alternativeName>
        <fullName evidence="21">Malate synthase</fullName>
    </alternativeName>
</protein>
<comment type="function">
    <text evidence="16">Mitochondrial citramalyl-CoA lyase indirectly involved in the vitamin B12 metabolism. Converts citramalyl-CoA into acetyl-CoA and pyruvate in the C5-dicarboxylate catabolism pathway. The C5-dicarboxylate catabolism pathway is required to detoxify itaconate, a vitamin B12-poisoning metabolite. Also acts as a malate synthase in vitro, converting glyoxylate and acetyl-CoA to malate. Also displays malyl-CoA thioesterase activity. Also acts as a beta-methylmalate synthase in vitro, by mediating conversion of glyoxylate and propionyl-CoA to beta-methylmalate. Also has very weak citramalate synthase activity in vitro.</text>
</comment>
<keyword evidence="8 25" id="KW-0460">Magnesium</keyword>
<evidence type="ECO:0000256" key="20">
    <source>
        <dbReference type="ARBA" id="ARBA00072098"/>
    </source>
</evidence>
<keyword evidence="10" id="KW-0007">Acetylation</keyword>
<evidence type="ECO:0000256" key="10">
    <source>
        <dbReference type="ARBA" id="ARBA00022990"/>
    </source>
</evidence>
<name>A0AAJ7UE85_PETMA</name>
<dbReference type="SUPFAM" id="SSF51621">
    <property type="entry name" value="Phosphoenolpyruvate/pyruvate domain"/>
    <property type="match status" value="1"/>
</dbReference>
<gene>
    <name evidence="28" type="primary">CLYBL</name>
</gene>
<dbReference type="GO" id="GO:0106064">
    <property type="term" value="P:regulation of cobalamin metabolic process"/>
    <property type="evidence" value="ECO:0007669"/>
    <property type="project" value="UniProtKB-ARBA"/>
</dbReference>
<dbReference type="CTD" id="171425"/>
<dbReference type="InterPro" id="IPR011206">
    <property type="entry name" value="Citrate_lyase_beta/mcl1/mcl2"/>
</dbReference>
<proteinExistence type="inferred from homology"/>
<dbReference type="InterPro" id="IPR015813">
    <property type="entry name" value="Pyrv/PenolPyrv_kinase-like_dom"/>
</dbReference>
<dbReference type="EC" id="2.3.3.9" evidence="4"/>
<dbReference type="InterPro" id="IPR040442">
    <property type="entry name" value="Pyrv_kinase-like_dom_sf"/>
</dbReference>
<evidence type="ECO:0000256" key="23">
    <source>
        <dbReference type="ARBA" id="ARBA00083020"/>
    </source>
</evidence>
<dbReference type="PANTHER" id="PTHR11105">
    <property type="entry name" value="CITRATE LYASE SUBUNIT BETA-RELATED"/>
    <property type="match status" value="1"/>
</dbReference>